<dbReference type="Pfam" id="PF00069">
    <property type="entry name" value="Pkinase"/>
    <property type="match status" value="1"/>
</dbReference>
<dbReference type="InterPro" id="IPR011006">
    <property type="entry name" value="CheY-like_superfamily"/>
</dbReference>
<dbReference type="CDD" id="cd14014">
    <property type="entry name" value="STKc_PknB_like"/>
    <property type="match status" value="1"/>
</dbReference>
<sequence>MKLSVLLIDDAEEYRVLCTAFVRMRWPDASVAPWDPVKQGLPGADQDLSQYDVILLDFRLGEEDGLEWLKILRARTGCPPIVMITGAGSEEVVLTAMRAGAIDYIPKASLSVDRLAEAIEEAITLSAVDPYFGDHWRSHNFGRRGTTIAIKDYRTIRQIGIGTSSVIYLAEKIVDGTRVAIKLMRSRLFRDPEMMRRFEQERKIVLGLNSRHVAKIHDQGIVAGRTYIVMEYFEGGDLKRQIAQGIGQARAVELLYRIGEALADIHDAGIIHRDLKPDNIMFREDGSLGILDFGVAKLAFNDAGITQRQSLLGTPFYMSPEQANGRAVDARTDLYSAGVIFYEMLTGVKPFLGDNFLDVINKHRRLPVPVLPDDLAQYQELVDRLLAKRASDRFRDAHELLAYLEARFGLCA</sequence>
<keyword evidence="10" id="KW-1185">Reference proteome</keyword>
<dbReference type="SMART" id="SM00220">
    <property type="entry name" value="S_TKc"/>
    <property type="match status" value="1"/>
</dbReference>
<evidence type="ECO:0000256" key="4">
    <source>
        <dbReference type="ARBA" id="ARBA00022840"/>
    </source>
</evidence>
<accession>A0A916J3M7</accession>
<dbReference type="PROSITE" id="PS00108">
    <property type="entry name" value="PROTEIN_KINASE_ST"/>
    <property type="match status" value="1"/>
</dbReference>
<dbReference type="PROSITE" id="PS50011">
    <property type="entry name" value="PROTEIN_KINASE_DOM"/>
    <property type="match status" value="1"/>
</dbReference>
<dbReference type="Gene3D" id="1.10.510.10">
    <property type="entry name" value="Transferase(Phosphotransferase) domain 1"/>
    <property type="match status" value="1"/>
</dbReference>
<evidence type="ECO:0000259" key="8">
    <source>
        <dbReference type="PROSITE" id="PS50110"/>
    </source>
</evidence>
<evidence type="ECO:0000313" key="9">
    <source>
        <dbReference type="EMBL" id="CAG4882641.1"/>
    </source>
</evidence>
<dbReference type="PANTHER" id="PTHR43289">
    <property type="entry name" value="MITOGEN-ACTIVATED PROTEIN KINASE KINASE KINASE 20-RELATED"/>
    <property type="match status" value="1"/>
</dbReference>
<dbReference type="EMBL" id="CAJQUM010000001">
    <property type="protein sequence ID" value="CAG4882641.1"/>
    <property type="molecule type" value="Genomic_DNA"/>
</dbReference>
<name>A0A916J3M7_9PROT</name>
<dbReference type="CDD" id="cd00156">
    <property type="entry name" value="REC"/>
    <property type="match status" value="1"/>
</dbReference>
<proteinExistence type="predicted"/>
<keyword evidence="4 6" id="KW-0067">ATP-binding</keyword>
<organism evidence="9 10">
    <name type="scientific">Georgfuchsia toluolica</name>
    <dbReference type="NCBI Taxonomy" id="424218"/>
    <lineage>
        <taxon>Bacteria</taxon>
        <taxon>Pseudomonadati</taxon>
        <taxon>Pseudomonadota</taxon>
        <taxon>Betaproteobacteria</taxon>
        <taxon>Nitrosomonadales</taxon>
        <taxon>Sterolibacteriaceae</taxon>
        <taxon>Georgfuchsia</taxon>
    </lineage>
</organism>
<keyword evidence="1" id="KW-0808">Transferase</keyword>
<evidence type="ECO:0000313" key="10">
    <source>
        <dbReference type="Proteomes" id="UP000742786"/>
    </source>
</evidence>
<evidence type="ECO:0000259" key="7">
    <source>
        <dbReference type="PROSITE" id="PS50011"/>
    </source>
</evidence>
<feature type="domain" description="Protein kinase" evidence="7">
    <location>
        <begin position="153"/>
        <end position="404"/>
    </location>
</feature>
<evidence type="ECO:0000256" key="3">
    <source>
        <dbReference type="ARBA" id="ARBA00022777"/>
    </source>
</evidence>
<protein>
    <submittedName>
        <fullName evidence="9">Serine/threonine protein kinase PrkC, regulator of stationary phase</fullName>
    </submittedName>
</protein>
<evidence type="ECO:0000256" key="6">
    <source>
        <dbReference type="PROSITE-ProRule" id="PRU10141"/>
    </source>
</evidence>
<keyword evidence="2 6" id="KW-0547">Nucleotide-binding</keyword>
<dbReference type="InterPro" id="IPR008271">
    <property type="entry name" value="Ser/Thr_kinase_AS"/>
</dbReference>
<dbReference type="Pfam" id="PF00072">
    <property type="entry name" value="Response_reg"/>
    <property type="match status" value="1"/>
</dbReference>
<evidence type="ECO:0000256" key="1">
    <source>
        <dbReference type="ARBA" id="ARBA00022679"/>
    </source>
</evidence>
<dbReference type="Proteomes" id="UP000742786">
    <property type="component" value="Unassembled WGS sequence"/>
</dbReference>
<keyword evidence="3 9" id="KW-0418">Kinase</keyword>
<dbReference type="Gene3D" id="3.40.50.2300">
    <property type="match status" value="1"/>
</dbReference>
<dbReference type="PROSITE" id="PS00107">
    <property type="entry name" value="PROTEIN_KINASE_ATP"/>
    <property type="match status" value="1"/>
</dbReference>
<feature type="modified residue" description="4-aspartylphosphate" evidence="5">
    <location>
        <position position="57"/>
    </location>
</feature>
<dbReference type="InterPro" id="IPR017441">
    <property type="entry name" value="Protein_kinase_ATP_BS"/>
</dbReference>
<dbReference type="SMART" id="SM00448">
    <property type="entry name" value="REC"/>
    <property type="match status" value="1"/>
</dbReference>
<dbReference type="PROSITE" id="PS50110">
    <property type="entry name" value="RESPONSE_REGULATORY"/>
    <property type="match status" value="1"/>
</dbReference>
<dbReference type="SUPFAM" id="SSF52172">
    <property type="entry name" value="CheY-like"/>
    <property type="match status" value="1"/>
</dbReference>
<gene>
    <name evidence="9" type="ORF">GTOL_10523</name>
</gene>
<dbReference type="GO" id="GO:0000160">
    <property type="term" value="P:phosphorelay signal transduction system"/>
    <property type="evidence" value="ECO:0007669"/>
    <property type="project" value="InterPro"/>
</dbReference>
<comment type="caution">
    <text evidence="9">The sequence shown here is derived from an EMBL/GenBank/DDBJ whole genome shotgun (WGS) entry which is preliminary data.</text>
</comment>
<dbReference type="InterPro" id="IPR001789">
    <property type="entry name" value="Sig_transdc_resp-reg_receiver"/>
</dbReference>
<dbReference type="SUPFAM" id="SSF56112">
    <property type="entry name" value="Protein kinase-like (PK-like)"/>
    <property type="match status" value="1"/>
</dbReference>
<evidence type="ECO:0000256" key="2">
    <source>
        <dbReference type="ARBA" id="ARBA00022741"/>
    </source>
</evidence>
<dbReference type="AlphaFoldDB" id="A0A916J3M7"/>
<dbReference type="Gene3D" id="3.30.200.20">
    <property type="entry name" value="Phosphorylase Kinase, domain 1"/>
    <property type="match status" value="1"/>
</dbReference>
<reference evidence="9" key="1">
    <citation type="submission" date="2021-04" db="EMBL/GenBank/DDBJ databases">
        <authorList>
            <person name="Hornung B."/>
        </authorList>
    </citation>
    <scope>NUCLEOTIDE SEQUENCE</scope>
    <source>
        <strain evidence="9">G5G6</strain>
    </source>
</reference>
<dbReference type="PANTHER" id="PTHR43289:SF6">
    <property type="entry name" value="SERINE_THREONINE-PROTEIN KINASE NEKL-3"/>
    <property type="match status" value="1"/>
</dbReference>
<dbReference type="InterPro" id="IPR000719">
    <property type="entry name" value="Prot_kinase_dom"/>
</dbReference>
<evidence type="ECO:0000256" key="5">
    <source>
        <dbReference type="PROSITE-ProRule" id="PRU00169"/>
    </source>
</evidence>
<dbReference type="GO" id="GO:0005524">
    <property type="term" value="F:ATP binding"/>
    <property type="evidence" value="ECO:0007669"/>
    <property type="project" value="UniProtKB-UniRule"/>
</dbReference>
<dbReference type="RefSeq" id="WP_220634697.1">
    <property type="nucleotide sequence ID" value="NZ_CAJQUM010000001.1"/>
</dbReference>
<dbReference type="InterPro" id="IPR011009">
    <property type="entry name" value="Kinase-like_dom_sf"/>
</dbReference>
<keyword evidence="5" id="KW-0597">Phosphoprotein</keyword>
<dbReference type="GO" id="GO:0004674">
    <property type="term" value="F:protein serine/threonine kinase activity"/>
    <property type="evidence" value="ECO:0007669"/>
    <property type="project" value="UniProtKB-KW"/>
</dbReference>
<feature type="binding site" evidence="6">
    <location>
        <position position="182"/>
    </location>
    <ligand>
        <name>ATP</name>
        <dbReference type="ChEBI" id="CHEBI:30616"/>
    </ligand>
</feature>
<keyword evidence="9" id="KW-0723">Serine/threonine-protein kinase</keyword>
<feature type="domain" description="Response regulatory" evidence="8">
    <location>
        <begin position="4"/>
        <end position="122"/>
    </location>
</feature>